<sequence>MMVAGKDCTTRLRPCTACMMCKTTRTLSLCRCKVCKGSGGGGMGEFGMEWSYGVGRLPFQRAWNSSKPSIHYAARKLTKITPLWKLFFIGPRYNQRRRYYKISKSSLLTTVRFPFPSPSQLLSPKSRAYNPPIHTILWKRYMSDSNTIIETLNPSSKCLCQGQVAQIRSHRVPFY</sequence>
<dbReference type="Proteomes" id="UP000268093">
    <property type="component" value="Unassembled WGS sequence"/>
</dbReference>
<evidence type="ECO:0000313" key="1">
    <source>
        <dbReference type="EMBL" id="RUP43768.1"/>
    </source>
</evidence>
<accession>A0A433CYW8</accession>
<comment type="caution">
    <text evidence="1">The sequence shown here is derived from an EMBL/GenBank/DDBJ whole genome shotgun (WGS) entry which is preliminary data.</text>
</comment>
<name>A0A433CYW8_9FUNG</name>
<evidence type="ECO:0000313" key="2">
    <source>
        <dbReference type="Proteomes" id="UP000268093"/>
    </source>
</evidence>
<dbReference type="EMBL" id="RBNI01010358">
    <property type="protein sequence ID" value="RUP43768.1"/>
    <property type="molecule type" value="Genomic_DNA"/>
</dbReference>
<proteinExistence type="predicted"/>
<protein>
    <submittedName>
        <fullName evidence="1">Uncharacterized protein</fullName>
    </submittedName>
</protein>
<gene>
    <name evidence="1" type="ORF">BC936DRAFT_136759</name>
</gene>
<organism evidence="1 2">
    <name type="scientific">Jimgerdemannia flammicorona</name>
    <dbReference type="NCBI Taxonomy" id="994334"/>
    <lineage>
        <taxon>Eukaryota</taxon>
        <taxon>Fungi</taxon>
        <taxon>Fungi incertae sedis</taxon>
        <taxon>Mucoromycota</taxon>
        <taxon>Mucoromycotina</taxon>
        <taxon>Endogonomycetes</taxon>
        <taxon>Endogonales</taxon>
        <taxon>Endogonaceae</taxon>
        <taxon>Jimgerdemannia</taxon>
    </lineage>
</organism>
<dbReference type="AlphaFoldDB" id="A0A433CYW8"/>
<keyword evidence="2" id="KW-1185">Reference proteome</keyword>
<reference evidence="1 2" key="1">
    <citation type="journal article" date="2018" name="New Phytol.">
        <title>Phylogenomics of Endogonaceae and evolution of mycorrhizas within Mucoromycota.</title>
        <authorList>
            <person name="Chang Y."/>
            <person name="Desiro A."/>
            <person name="Na H."/>
            <person name="Sandor L."/>
            <person name="Lipzen A."/>
            <person name="Clum A."/>
            <person name="Barry K."/>
            <person name="Grigoriev I.V."/>
            <person name="Martin F.M."/>
            <person name="Stajich J.E."/>
            <person name="Smith M.E."/>
            <person name="Bonito G."/>
            <person name="Spatafora J.W."/>
        </authorList>
    </citation>
    <scope>NUCLEOTIDE SEQUENCE [LARGE SCALE GENOMIC DNA]</scope>
    <source>
        <strain evidence="1 2">GMNB39</strain>
    </source>
</reference>